<dbReference type="AlphaFoldDB" id="A0A9P4QPT1"/>
<dbReference type="Pfam" id="PF24476">
    <property type="entry name" value="DUF7580"/>
    <property type="match status" value="1"/>
</dbReference>
<dbReference type="PANTHER" id="PTHR35186:SF4">
    <property type="entry name" value="PRION-INHIBITION AND PROPAGATION HELO DOMAIN-CONTAINING PROTEIN"/>
    <property type="match status" value="1"/>
</dbReference>
<sequence length="571" mass="66319">MATGIETAGLVLGSIPLILAGLEFYAKGIAVSKRYWRYREEFKSLLIELRTEHTMCVNSINMLLIGVVRHQDMKNFLANPCGDVWKDPKFERKLKERLDKTYDSYIDTITQMNATTEKFKERLKLDPSGKPQFTDTKVFKEHCKRLKFSLNRSDYEDLMTKLRQANSSLHRMTTQTISLETLQNAKRSNRQSIPNFKVIQDRAMGFHSALRSGWKCACQTDHNVSLRLEHRMEDVSSDEDEEEEKSMRDPFRVVFCYSHHHSRRQGDPTVKPWSWEEADVRITLEKQQSAPSSTCNRDAKRGVHFQTRKAVKAALDPTPNMQPIQDLCTAIGKLQKPQRDVCLSLLATEIAKQKYGVHIYPLKDPPSEPDLWSIASLRSVLQDTKFTRQDRLRLAVTLASSVLQLHETPWLEENWGKDDIFFIKRSNETVFDHSFVSQHFNRKPNISRTKSQSCMGRIIRNYTLYALGISLIELWHNKPLHELHRPEDGPREMGNAQMDSMTEWNTAERLVDELYNEAGAKYSDAVRRCIRCQFDHRTNSLDDLAFQRDVYDGVVARLKENFDFLHPSEEE</sequence>
<name>A0A9P4QPT1_9PLEO</name>
<dbReference type="Proteomes" id="UP000799444">
    <property type="component" value="Unassembled WGS sequence"/>
</dbReference>
<keyword evidence="3" id="KW-1185">Reference proteome</keyword>
<organism evidence="2 3">
    <name type="scientific">Polyplosphaeria fusca</name>
    <dbReference type="NCBI Taxonomy" id="682080"/>
    <lineage>
        <taxon>Eukaryota</taxon>
        <taxon>Fungi</taxon>
        <taxon>Dikarya</taxon>
        <taxon>Ascomycota</taxon>
        <taxon>Pezizomycotina</taxon>
        <taxon>Dothideomycetes</taxon>
        <taxon>Pleosporomycetidae</taxon>
        <taxon>Pleosporales</taxon>
        <taxon>Tetraplosphaeriaceae</taxon>
        <taxon>Polyplosphaeria</taxon>
    </lineage>
</organism>
<proteinExistence type="predicted"/>
<dbReference type="InterPro" id="IPR056002">
    <property type="entry name" value="DUF7580"/>
</dbReference>
<evidence type="ECO:0000259" key="1">
    <source>
        <dbReference type="Pfam" id="PF24476"/>
    </source>
</evidence>
<dbReference type="EMBL" id="ML996270">
    <property type="protein sequence ID" value="KAF2728681.1"/>
    <property type="molecule type" value="Genomic_DNA"/>
</dbReference>
<protein>
    <recommendedName>
        <fullName evidence="1">DUF7580 domain-containing protein</fullName>
    </recommendedName>
</protein>
<evidence type="ECO:0000313" key="2">
    <source>
        <dbReference type="EMBL" id="KAF2728681.1"/>
    </source>
</evidence>
<dbReference type="OrthoDB" id="3565018at2759"/>
<reference evidence="2" key="1">
    <citation type="journal article" date="2020" name="Stud. Mycol.">
        <title>101 Dothideomycetes genomes: a test case for predicting lifestyles and emergence of pathogens.</title>
        <authorList>
            <person name="Haridas S."/>
            <person name="Albert R."/>
            <person name="Binder M."/>
            <person name="Bloem J."/>
            <person name="Labutti K."/>
            <person name="Salamov A."/>
            <person name="Andreopoulos B."/>
            <person name="Baker S."/>
            <person name="Barry K."/>
            <person name="Bills G."/>
            <person name="Bluhm B."/>
            <person name="Cannon C."/>
            <person name="Castanera R."/>
            <person name="Culley D."/>
            <person name="Daum C."/>
            <person name="Ezra D."/>
            <person name="Gonzalez J."/>
            <person name="Henrissat B."/>
            <person name="Kuo A."/>
            <person name="Liang C."/>
            <person name="Lipzen A."/>
            <person name="Lutzoni F."/>
            <person name="Magnuson J."/>
            <person name="Mondo S."/>
            <person name="Nolan M."/>
            <person name="Ohm R."/>
            <person name="Pangilinan J."/>
            <person name="Park H.-J."/>
            <person name="Ramirez L."/>
            <person name="Alfaro M."/>
            <person name="Sun H."/>
            <person name="Tritt A."/>
            <person name="Yoshinaga Y."/>
            <person name="Zwiers L.-H."/>
            <person name="Turgeon B."/>
            <person name="Goodwin S."/>
            <person name="Spatafora J."/>
            <person name="Crous P."/>
            <person name="Grigoriev I."/>
        </authorList>
    </citation>
    <scope>NUCLEOTIDE SEQUENCE</scope>
    <source>
        <strain evidence="2">CBS 125425</strain>
    </source>
</reference>
<feature type="domain" description="DUF7580" evidence="1">
    <location>
        <begin position="199"/>
        <end position="562"/>
    </location>
</feature>
<accession>A0A9P4QPT1</accession>
<comment type="caution">
    <text evidence="2">The sequence shown here is derived from an EMBL/GenBank/DDBJ whole genome shotgun (WGS) entry which is preliminary data.</text>
</comment>
<gene>
    <name evidence="2" type="ORF">EJ04DRAFT_581165</name>
</gene>
<dbReference type="PANTHER" id="PTHR35186">
    <property type="entry name" value="ANK_REP_REGION DOMAIN-CONTAINING PROTEIN"/>
    <property type="match status" value="1"/>
</dbReference>
<evidence type="ECO:0000313" key="3">
    <source>
        <dbReference type="Proteomes" id="UP000799444"/>
    </source>
</evidence>